<accession>A0A1Z5INN2</accession>
<name>A0A1Z5INN2_9LACO</name>
<sequence>MGLHNVNHFVIDTAINSDQTDYYLTVILANTIAFQSLLTAHIKSFLYLNLILIVNTNKL</sequence>
<dbReference type="Proteomes" id="UP000198430">
    <property type="component" value="Unassembled WGS sequence"/>
</dbReference>
<evidence type="ECO:0000313" key="1">
    <source>
        <dbReference type="EMBL" id="GAX03350.1"/>
    </source>
</evidence>
<protein>
    <submittedName>
        <fullName evidence="1">Uncharacterized protein</fullName>
    </submittedName>
</protein>
<organism evidence="1 2">
    <name type="scientific">Secundilactobacillus pentosiphilus</name>
    <dbReference type="NCBI Taxonomy" id="1714682"/>
    <lineage>
        <taxon>Bacteria</taxon>
        <taxon>Bacillati</taxon>
        <taxon>Bacillota</taxon>
        <taxon>Bacilli</taxon>
        <taxon>Lactobacillales</taxon>
        <taxon>Lactobacillaceae</taxon>
        <taxon>Secundilactobacillus</taxon>
    </lineage>
</organism>
<reference evidence="1 2" key="1">
    <citation type="submission" date="2015-11" db="EMBL/GenBank/DDBJ databases">
        <title>Draft genome sequences of new species of the genus Lactobacillus isolated from orchardgrass silage.</title>
        <authorList>
            <person name="Tohno M."/>
            <person name="Tanizawa Y."/>
            <person name="Arita M."/>
        </authorList>
    </citation>
    <scope>NUCLEOTIDE SEQUENCE [LARGE SCALE GENOMIC DNA]</scope>
    <source>
        <strain evidence="1 2">IWT140</strain>
    </source>
</reference>
<evidence type="ECO:0000313" key="2">
    <source>
        <dbReference type="Proteomes" id="UP000198430"/>
    </source>
</evidence>
<dbReference type="EMBL" id="BCMH01000005">
    <property type="protein sequence ID" value="GAX03350.1"/>
    <property type="molecule type" value="Genomic_DNA"/>
</dbReference>
<proteinExistence type="predicted"/>
<keyword evidence="2" id="KW-1185">Reference proteome</keyword>
<gene>
    <name evidence="1" type="ORF">IWT140_00952</name>
</gene>
<dbReference type="AlphaFoldDB" id="A0A1Z5INN2"/>
<comment type="caution">
    <text evidence="1">The sequence shown here is derived from an EMBL/GenBank/DDBJ whole genome shotgun (WGS) entry which is preliminary data.</text>
</comment>